<dbReference type="PROSITE" id="PS00678">
    <property type="entry name" value="WD_REPEATS_1"/>
    <property type="match status" value="2"/>
</dbReference>
<feature type="non-terminal residue" evidence="4">
    <location>
        <position position="1"/>
    </location>
</feature>
<reference evidence="4 5" key="2">
    <citation type="submission" date="2018-06" db="EMBL/GenBank/DDBJ databases">
        <title>Metagenomic assembly of (sub)arctic Cyanobacteria and their associated microbiome from non-axenic cultures.</title>
        <authorList>
            <person name="Baurain D."/>
        </authorList>
    </citation>
    <scope>NUCLEOTIDE SEQUENCE [LARGE SCALE GENOMIC DNA]</scope>
    <source>
        <strain evidence="4">ULC027bin1</strain>
    </source>
</reference>
<dbReference type="Pfam" id="PF00400">
    <property type="entry name" value="WD40"/>
    <property type="match status" value="3"/>
</dbReference>
<organism evidence="4 5">
    <name type="scientific">Phormidesmis priestleyi</name>
    <dbReference type="NCBI Taxonomy" id="268141"/>
    <lineage>
        <taxon>Bacteria</taxon>
        <taxon>Bacillati</taxon>
        <taxon>Cyanobacteriota</taxon>
        <taxon>Cyanophyceae</taxon>
        <taxon>Leptolyngbyales</taxon>
        <taxon>Leptolyngbyaceae</taxon>
        <taxon>Phormidesmis</taxon>
    </lineage>
</organism>
<evidence type="ECO:0000256" key="1">
    <source>
        <dbReference type="ARBA" id="ARBA00022574"/>
    </source>
</evidence>
<comment type="caution">
    <text evidence="4">The sequence shown here is derived from an EMBL/GenBank/DDBJ whole genome shotgun (WGS) entry which is preliminary data.</text>
</comment>
<name>A0A2W4X7E0_9CYAN</name>
<dbReference type="Proteomes" id="UP000249794">
    <property type="component" value="Unassembled WGS sequence"/>
</dbReference>
<evidence type="ECO:0000313" key="4">
    <source>
        <dbReference type="EMBL" id="PZO52452.1"/>
    </source>
</evidence>
<gene>
    <name evidence="4" type="ORF">DCF15_13745</name>
</gene>
<feature type="repeat" description="WD" evidence="3">
    <location>
        <begin position="82"/>
        <end position="114"/>
    </location>
</feature>
<evidence type="ECO:0000256" key="3">
    <source>
        <dbReference type="PROSITE-ProRule" id="PRU00221"/>
    </source>
</evidence>
<feature type="repeat" description="WD" evidence="3">
    <location>
        <begin position="1"/>
        <end position="37"/>
    </location>
</feature>
<dbReference type="InterPro" id="IPR036322">
    <property type="entry name" value="WD40_repeat_dom_sf"/>
</dbReference>
<dbReference type="Gene3D" id="2.130.10.10">
    <property type="entry name" value="YVTN repeat-like/Quinoprotein amine dehydrogenase"/>
    <property type="match status" value="1"/>
</dbReference>
<dbReference type="InterPro" id="IPR019775">
    <property type="entry name" value="WD40_repeat_CS"/>
</dbReference>
<dbReference type="SMART" id="SM00320">
    <property type="entry name" value="WD40"/>
    <property type="match status" value="3"/>
</dbReference>
<evidence type="ECO:0000256" key="2">
    <source>
        <dbReference type="ARBA" id="ARBA00022737"/>
    </source>
</evidence>
<dbReference type="PANTHER" id="PTHR22847:SF637">
    <property type="entry name" value="WD REPEAT DOMAIN 5B"/>
    <property type="match status" value="1"/>
</dbReference>
<keyword evidence="1 3" id="KW-0853">WD repeat</keyword>
<dbReference type="InterPro" id="IPR020472">
    <property type="entry name" value="WD40_PAC1"/>
</dbReference>
<keyword evidence="2" id="KW-0677">Repeat</keyword>
<dbReference type="SUPFAM" id="SSF50978">
    <property type="entry name" value="WD40 repeat-like"/>
    <property type="match status" value="1"/>
</dbReference>
<dbReference type="PRINTS" id="PR00320">
    <property type="entry name" value="GPROTEINBRPT"/>
</dbReference>
<dbReference type="InterPro" id="IPR015943">
    <property type="entry name" value="WD40/YVTN_repeat-like_dom_sf"/>
</dbReference>
<dbReference type="AlphaFoldDB" id="A0A2W4X7E0"/>
<reference evidence="5" key="1">
    <citation type="submission" date="2018-04" db="EMBL/GenBank/DDBJ databases">
        <authorList>
            <person name="Cornet L."/>
        </authorList>
    </citation>
    <scope>NUCLEOTIDE SEQUENCE [LARGE SCALE GENOMIC DNA]</scope>
</reference>
<feature type="repeat" description="WD" evidence="3">
    <location>
        <begin position="39"/>
        <end position="80"/>
    </location>
</feature>
<proteinExistence type="predicted"/>
<dbReference type="EMBL" id="QBMP01000147">
    <property type="protein sequence ID" value="PZO52452.1"/>
    <property type="molecule type" value="Genomic_DNA"/>
</dbReference>
<dbReference type="PROSITE" id="PS50082">
    <property type="entry name" value="WD_REPEATS_2"/>
    <property type="match status" value="3"/>
</dbReference>
<protein>
    <submittedName>
        <fullName evidence="4">Uncharacterized protein</fullName>
    </submittedName>
</protein>
<dbReference type="PROSITE" id="PS50294">
    <property type="entry name" value="WD_REPEATS_REGION"/>
    <property type="match status" value="3"/>
</dbReference>
<evidence type="ECO:0000313" key="5">
    <source>
        <dbReference type="Proteomes" id="UP000249794"/>
    </source>
</evidence>
<accession>A0A2W4X7E0</accession>
<sequence length="189" mass="20417">DTVTSAAFSPDGQRIVSGSSDKMLRLWDARTGVAIGQPLAGHGSSVLSVAFSRDGQRIVSGSADNTLRLWDAQTGAAIGQPLEGHGNGVNSVAFSRDGQRIVSGSADKTLRLWDASPTAWMDLACRRLQHHPLLNQPETLTNDPEFIKVSVRSRAVCEHREWGHSVRSNQVSTSWGGHVIHRIASLFGR</sequence>
<dbReference type="InterPro" id="IPR001680">
    <property type="entry name" value="WD40_rpt"/>
</dbReference>
<dbReference type="PANTHER" id="PTHR22847">
    <property type="entry name" value="WD40 REPEAT PROTEIN"/>
    <property type="match status" value="1"/>
</dbReference>